<sequence length="126" mass="14940">MSLRHIAQTCNLNFIFSSNNSLTTFVVSAVLDHPFMHNCNRDKLEPVHLHRQIHRCVIPSARPYEDNPRFDSRIYVIWERRSELTSDPWHGNCSSGDDLVRECLLKARWKRARDPQTAKRFHRSRQ</sequence>
<protein>
    <submittedName>
        <fullName evidence="1">Uncharacterized protein</fullName>
    </submittedName>
</protein>
<dbReference type="AlphaFoldDB" id="A0A7C9EF72"/>
<proteinExistence type="predicted"/>
<reference evidence="1" key="1">
    <citation type="journal article" date="2013" name="J. Plant Res.">
        <title>Effect of fungi and light on seed germination of three Opuntia species from semiarid lands of central Mexico.</title>
        <authorList>
            <person name="Delgado-Sanchez P."/>
            <person name="Jimenez-Bremont J.F."/>
            <person name="Guerrero-Gonzalez Mde L."/>
            <person name="Flores J."/>
        </authorList>
    </citation>
    <scope>NUCLEOTIDE SEQUENCE</scope>
    <source>
        <tissue evidence="1">Cladode</tissue>
    </source>
</reference>
<evidence type="ECO:0000313" key="1">
    <source>
        <dbReference type="EMBL" id="MBA4666460.1"/>
    </source>
</evidence>
<name>A0A7C9EF72_OPUST</name>
<accession>A0A7C9EF72</accession>
<reference evidence="1" key="2">
    <citation type="submission" date="2020-07" db="EMBL/GenBank/DDBJ databases">
        <authorList>
            <person name="Vera ALvarez R."/>
            <person name="Arias-Moreno D.M."/>
            <person name="Jimenez-Jacinto V."/>
            <person name="Jimenez-Bremont J.F."/>
            <person name="Swaminathan K."/>
            <person name="Moose S.P."/>
            <person name="Guerrero-Gonzalez M.L."/>
            <person name="Marino-Ramirez L."/>
            <person name="Landsman D."/>
            <person name="Rodriguez-Kessler M."/>
            <person name="Delgado-Sanchez P."/>
        </authorList>
    </citation>
    <scope>NUCLEOTIDE SEQUENCE</scope>
    <source>
        <tissue evidence="1">Cladode</tissue>
    </source>
</reference>
<organism evidence="1">
    <name type="scientific">Opuntia streptacantha</name>
    <name type="common">Prickly pear cactus</name>
    <name type="synonym">Opuntia cardona</name>
    <dbReference type="NCBI Taxonomy" id="393608"/>
    <lineage>
        <taxon>Eukaryota</taxon>
        <taxon>Viridiplantae</taxon>
        <taxon>Streptophyta</taxon>
        <taxon>Embryophyta</taxon>
        <taxon>Tracheophyta</taxon>
        <taxon>Spermatophyta</taxon>
        <taxon>Magnoliopsida</taxon>
        <taxon>eudicotyledons</taxon>
        <taxon>Gunneridae</taxon>
        <taxon>Pentapetalae</taxon>
        <taxon>Caryophyllales</taxon>
        <taxon>Cactineae</taxon>
        <taxon>Cactaceae</taxon>
        <taxon>Opuntioideae</taxon>
        <taxon>Opuntia</taxon>
    </lineage>
</organism>
<dbReference type="EMBL" id="GISG01231698">
    <property type="protein sequence ID" value="MBA4666460.1"/>
    <property type="molecule type" value="Transcribed_RNA"/>
</dbReference>